<dbReference type="PANTHER" id="PTHR30157:SF0">
    <property type="entry name" value="NADPH-DEPENDENT FERRIC-CHELATE REDUCTASE"/>
    <property type="match status" value="1"/>
</dbReference>
<accession>A0A4R1HKG7</accession>
<dbReference type="InterPro" id="IPR007037">
    <property type="entry name" value="SIP_rossman_dom"/>
</dbReference>
<dbReference type="GO" id="GO:0016491">
    <property type="term" value="F:oxidoreductase activity"/>
    <property type="evidence" value="ECO:0007669"/>
    <property type="project" value="InterPro"/>
</dbReference>
<organism evidence="2 3">
    <name type="scientific">Pseudonocardia endophytica</name>
    <dbReference type="NCBI Taxonomy" id="401976"/>
    <lineage>
        <taxon>Bacteria</taxon>
        <taxon>Bacillati</taxon>
        <taxon>Actinomycetota</taxon>
        <taxon>Actinomycetes</taxon>
        <taxon>Pseudonocardiales</taxon>
        <taxon>Pseudonocardiaceae</taxon>
        <taxon>Pseudonocardia</taxon>
    </lineage>
</organism>
<dbReference type="AlphaFoldDB" id="A0A4R1HKG7"/>
<reference evidence="2 3" key="1">
    <citation type="submission" date="2019-03" db="EMBL/GenBank/DDBJ databases">
        <title>Sequencing the genomes of 1000 actinobacteria strains.</title>
        <authorList>
            <person name="Klenk H.-P."/>
        </authorList>
    </citation>
    <scope>NUCLEOTIDE SEQUENCE [LARGE SCALE GENOMIC DNA]</scope>
    <source>
        <strain evidence="2 3">DSM 44969</strain>
    </source>
</reference>
<dbReference type="InterPro" id="IPR013113">
    <property type="entry name" value="SIP_FAD-bd"/>
</dbReference>
<gene>
    <name evidence="2" type="ORF">EV378_5529</name>
</gene>
<evidence type="ECO:0000259" key="1">
    <source>
        <dbReference type="PROSITE" id="PS51384"/>
    </source>
</evidence>
<dbReference type="Gene3D" id="3.40.50.80">
    <property type="entry name" value="Nucleotide-binding domain of ferredoxin-NADP reductase (FNR) module"/>
    <property type="match status" value="1"/>
</dbReference>
<dbReference type="InterPro" id="IPR017927">
    <property type="entry name" value="FAD-bd_FR_type"/>
</dbReference>
<dbReference type="Pfam" id="PF04954">
    <property type="entry name" value="SIP"/>
    <property type="match status" value="1"/>
</dbReference>
<dbReference type="InterPro" id="IPR017938">
    <property type="entry name" value="Riboflavin_synthase-like_b-brl"/>
</dbReference>
<dbReference type="InterPro" id="IPR039261">
    <property type="entry name" value="FNR_nucleotide-bd"/>
</dbReference>
<dbReference type="CDD" id="cd06193">
    <property type="entry name" value="siderophore_interacting"/>
    <property type="match status" value="1"/>
</dbReference>
<dbReference type="Gene3D" id="2.40.30.10">
    <property type="entry name" value="Translation factors"/>
    <property type="match status" value="1"/>
</dbReference>
<dbReference type="SUPFAM" id="SSF63380">
    <property type="entry name" value="Riboflavin synthase domain-like"/>
    <property type="match status" value="1"/>
</dbReference>
<dbReference type="PROSITE" id="PS51384">
    <property type="entry name" value="FAD_FR"/>
    <property type="match status" value="1"/>
</dbReference>
<dbReference type="Proteomes" id="UP000295560">
    <property type="component" value="Unassembled WGS sequence"/>
</dbReference>
<dbReference type="Pfam" id="PF08021">
    <property type="entry name" value="FAD_binding_9"/>
    <property type="match status" value="1"/>
</dbReference>
<dbReference type="EMBL" id="SMFZ01000002">
    <property type="protein sequence ID" value="TCK21541.1"/>
    <property type="molecule type" value="Genomic_DNA"/>
</dbReference>
<keyword evidence="3" id="KW-1185">Reference proteome</keyword>
<proteinExistence type="predicted"/>
<evidence type="ECO:0000313" key="3">
    <source>
        <dbReference type="Proteomes" id="UP000295560"/>
    </source>
</evidence>
<dbReference type="OrthoDB" id="3291337at2"/>
<name>A0A4R1HKG7_PSEEN</name>
<sequence>MLYATVSVAEVRDVGPHLRRVTLEGDGLAGFRTIAPDQQVKLFFARDGGVPELPGTPKDMSEVADWYARYLAMPDEVRPWMRTYSIRRAMPDERRVEIDFVLHADSAGPASAWAAAAAPGDVIGLLGPAQSRYREPQPGDPLLLAGDETALPAIAAWLESLHADDRASVHIEVSGPDDEQDMVSTADVTVHWHHRGDAAPGTSDVLLDGVRAAAPAPPLFAWVAGEASAVRALRRHLVGECGLDKRAVAFTGYWRRRMTQDDAPTAEDAADAAEIMADLETQGA</sequence>
<comment type="caution">
    <text evidence="2">The sequence shown here is derived from an EMBL/GenBank/DDBJ whole genome shotgun (WGS) entry which is preliminary data.</text>
</comment>
<evidence type="ECO:0000313" key="2">
    <source>
        <dbReference type="EMBL" id="TCK21541.1"/>
    </source>
</evidence>
<feature type="domain" description="FAD-binding FR-type" evidence="1">
    <location>
        <begin position="1"/>
        <end position="135"/>
    </location>
</feature>
<protein>
    <submittedName>
        <fullName evidence="2">NADPH-dependent ferric siderophore reductase</fullName>
    </submittedName>
</protein>
<dbReference type="RefSeq" id="WP_132430281.1">
    <property type="nucleotide sequence ID" value="NZ_SMFZ01000002.1"/>
</dbReference>
<dbReference type="PANTHER" id="PTHR30157">
    <property type="entry name" value="FERRIC REDUCTASE, NADPH-DEPENDENT"/>
    <property type="match status" value="1"/>
</dbReference>
<dbReference type="InterPro" id="IPR039374">
    <property type="entry name" value="SIP_fam"/>
</dbReference>